<organism evidence="4 5">
    <name type="scientific">Haliea salexigens</name>
    <dbReference type="NCBI Taxonomy" id="287487"/>
    <lineage>
        <taxon>Bacteria</taxon>
        <taxon>Pseudomonadati</taxon>
        <taxon>Pseudomonadota</taxon>
        <taxon>Gammaproteobacteria</taxon>
        <taxon>Cellvibrionales</taxon>
        <taxon>Halieaceae</taxon>
        <taxon>Haliea</taxon>
    </lineage>
</organism>
<feature type="signal peptide" evidence="2">
    <location>
        <begin position="1"/>
        <end position="26"/>
    </location>
</feature>
<dbReference type="Gene3D" id="2.60.40.3500">
    <property type="match status" value="1"/>
</dbReference>
<comment type="caution">
    <text evidence="4">The sequence shown here is derived from an EMBL/GenBank/DDBJ whole genome shotgun (WGS) entry which is preliminary data.</text>
</comment>
<evidence type="ECO:0000259" key="3">
    <source>
        <dbReference type="Pfam" id="PF11741"/>
    </source>
</evidence>
<dbReference type="SUPFAM" id="SSF56935">
    <property type="entry name" value="Porins"/>
    <property type="match status" value="1"/>
</dbReference>
<dbReference type="AlphaFoldDB" id="A0A3C1KTV4"/>
<evidence type="ECO:0000256" key="2">
    <source>
        <dbReference type="SAM" id="SignalP"/>
    </source>
</evidence>
<sequence length="597" mass="65350">MKRVLSACRAVAFLCTALVLPTFALAANDPGVVAGKAAPASANVRVGREPGRTRMVVDISAAPQYDLFELSGPDRIVIDLKHTVLASTPAPSLFATTPVAGLRTGVREGHTLRLGLDLADSGVHHESFVLGPDANGGYRLVLDIYSREHRVAQGAASGRPTSDSAPKPAAVAGAAPSVARPQRRQPTPGAPVGGAVPGAAPAGISDVLVGGYGELAAAYTTAQPEHWSKLRARLEVGVSGSFDWGARFKVVGRLEGDGAYSLEDDFYPAAVRHDQRHDASLREAYLDFGAGNWEYRLGRQHVVWGEMVGLFLADVVSARDTREFYLEEFETMRIPQWAVRAERFAGDAHLELLWVPYPSYDRIGEPGADFYPFPVAAGTPVTERTPSRSKLSNHGLGGRFSYLLDGWDLSGFYYQSTDVAPMLYQTAGGLELRHDRIQQFGGTFSKDFRDFVFKGEAVYTRGRSFFSVDPAAISGSEESGGLDYVMGVMLPWGDWRFDAQFYGRHLADYSAGLVSDRNETGLTLLVNRRFGDRVEAEVLYLTGLNRSDWSLQPRVSWNVTQEWRLQFGADLFGGDEVGLFGQYDASDRVFMELRRWF</sequence>
<protein>
    <recommendedName>
        <fullName evidence="3">AMIN domain-containing protein</fullName>
    </recommendedName>
</protein>
<gene>
    <name evidence="4" type="ORF">DCP75_18250</name>
</gene>
<dbReference type="Proteomes" id="UP000259273">
    <property type="component" value="Unassembled WGS sequence"/>
</dbReference>
<dbReference type="InterPro" id="IPR021731">
    <property type="entry name" value="AMIN_dom"/>
</dbReference>
<evidence type="ECO:0000313" key="5">
    <source>
        <dbReference type="Proteomes" id="UP000259273"/>
    </source>
</evidence>
<keyword evidence="2" id="KW-0732">Signal</keyword>
<evidence type="ECO:0000256" key="1">
    <source>
        <dbReference type="SAM" id="MobiDB-lite"/>
    </source>
</evidence>
<dbReference type="Pfam" id="PF11741">
    <property type="entry name" value="AMIN"/>
    <property type="match status" value="1"/>
</dbReference>
<dbReference type="Pfam" id="PF06980">
    <property type="entry name" value="DUF1302"/>
    <property type="match status" value="1"/>
</dbReference>
<feature type="chain" id="PRO_5017636849" description="AMIN domain-containing protein" evidence="2">
    <location>
        <begin position="27"/>
        <end position="597"/>
    </location>
</feature>
<dbReference type="InterPro" id="IPR010727">
    <property type="entry name" value="DUF1302"/>
</dbReference>
<reference evidence="4 5" key="1">
    <citation type="journal article" date="2018" name="Nat. Biotechnol.">
        <title>A standardized bacterial taxonomy based on genome phylogeny substantially revises the tree of life.</title>
        <authorList>
            <person name="Parks D.H."/>
            <person name="Chuvochina M."/>
            <person name="Waite D.W."/>
            <person name="Rinke C."/>
            <person name="Skarshewski A."/>
            <person name="Chaumeil P.A."/>
            <person name="Hugenholtz P."/>
        </authorList>
    </citation>
    <scope>NUCLEOTIDE SEQUENCE [LARGE SCALE GENOMIC DNA]</scope>
    <source>
        <strain evidence="4">UBA9158</strain>
    </source>
</reference>
<accession>A0A3C1KTV4</accession>
<proteinExistence type="predicted"/>
<name>A0A3C1KTV4_9GAMM</name>
<dbReference type="EMBL" id="DMND01000244">
    <property type="protein sequence ID" value="HAN29626.1"/>
    <property type="molecule type" value="Genomic_DNA"/>
</dbReference>
<feature type="domain" description="AMIN" evidence="3">
    <location>
        <begin position="43"/>
        <end position="135"/>
    </location>
</feature>
<feature type="compositionally biased region" description="Low complexity" evidence="1">
    <location>
        <begin position="164"/>
        <end position="180"/>
    </location>
</feature>
<evidence type="ECO:0000313" key="4">
    <source>
        <dbReference type="EMBL" id="HAN29626.1"/>
    </source>
</evidence>
<dbReference type="STRING" id="1121937.GCA_000423125_02318"/>
<feature type="region of interest" description="Disordered" evidence="1">
    <location>
        <begin position="153"/>
        <end position="197"/>
    </location>
</feature>